<sequence length="217" mass="24241">MADKFPALEDIDDLPQDVEVDVDIKDTHADEDDFKKSFPSLEDEENDLTENAFKEDFPALEEETQATTGNVVTAEATEDSSPVDGLETSVKSLNLSESTAIKEWKERQQLEIERRDQQAEAKRKETIEKAQKAIDDFYENYNSKRDEGVKSTQEAAKEFLASIDDTSSSSGTTWDRALKLIDDSDTGTKEGSRDKTRFREILLSLKGDVDAPGAAGY</sequence>
<dbReference type="GO" id="GO:0030132">
    <property type="term" value="C:clathrin coat of coated pit"/>
    <property type="evidence" value="ECO:0007669"/>
    <property type="project" value="InterPro"/>
</dbReference>
<dbReference type="GO" id="GO:0032050">
    <property type="term" value="F:clathrin heavy chain binding"/>
    <property type="evidence" value="ECO:0007669"/>
    <property type="project" value="TreeGrafter"/>
</dbReference>
<evidence type="ECO:0000256" key="6">
    <source>
        <dbReference type="RuleBase" id="RU363137"/>
    </source>
</evidence>
<organism evidence="9 11">
    <name type="scientific">Yarrowia lipolytica</name>
    <name type="common">Candida lipolytica</name>
    <dbReference type="NCBI Taxonomy" id="4952"/>
    <lineage>
        <taxon>Eukaryota</taxon>
        <taxon>Fungi</taxon>
        <taxon>Dikarya</taxon>
        <taxon>Ascomycota</taxon>
        <taxon>Saccharomycotina</taxon>
        <taxon>Dipodascomycetes</taxon>
        <taxon>Dipodascales</taxon>
        <taxon>Dipodascales incertae sedis</taxon>
        <taxon>Yarrowia</taxon>
    </lineage>
</organism>
<dbReference type="PANTHER" id="PTHR10639">
    <property type="entry name" value="CLATHRIN LIGHT CHAIN"/>
    <property type="match status" value="1"/>
</dbReference>
<dbReference type="Proteomes" id="UP000182444">
    <property type="component" value="Chromosome 1E"/>
</dbReference>
<evidence type="ECO:0000256" key="1">
    <source>
        <dbReference type="ARBA" id="ARBA00004180"/>
    </source>
</evidence>
<feature type="region of interest" description="Disordered" evidence="8">
    <location>
        <begin position="25"/>
        <end position="47"/>
    </location>
</feature>
<evidence type="ECO:0000313" key="11">
    <source>
        <dbReference type="Proteomes" id="UP000182444"/>
    </source>
</evidence>
<evidence type="ECO:0000256" key="3">
    <source>
        <dbReference type="ARBA" id="ARBA00023136"/>
    </source>
</evidence>
<evidence type="ECO:0000313" key="10">
    <source>
        <dbReference type="EMBL" id="RDW23971.1"/>
    </source>
</evidence>
<dbReference type="Pfam" id="PF01086">
    <property type="entry name" value="Clathrin_lg_ch"/>
    <property type="match status" value="1"/>
</dbReference>
<dbReference type="KEGG" id="yli:2911942"/>
<dbReference type="GO" id="GO:0006886">
    <property type="term" value="P:intracellular protein transport"/>
    <property type="evidence" value="ECO:0007669"/>
    <property type="project" value="InterPro"/>
</dbReference>
<keyword evidence="4 6" id="KW-0168">Coated pit</keyword>
<dbReference type="RefSeq" id="XP_504720.1">
    <property type="nucleotide sequence ID" value="XM_504720.1"/>
</dbReference>
<comment type="similarity">
    <text evidence="2 6">Belongs to the clathrin light chain family.</text>
</comment>
<feature type="compositionally biased region" description="Low complexity" evidence="8">
    <location>
        <begin position="162"/>
        <end position="175"/>
    </location>
</feature>
<accession>A0A1H6PXJ3</accession>
<dbReference type="GeneID" id="2911942"/>
<dbReference type="GO" id="GO:0072583">
    <property type="term" value="P:clathrin-dependent endocytosis"/>
    <property type="evidence" value="ECO:0007669"/>
    <property type="project" value="TreeGrafter"/>
</dbReference>
<dbReference type="EMBL" id="CP017557">
    <property type="protein sequence ID" value="AOW06330.1"/>
    <property type="molecule type" value="Genomic_DNA"/>
</dbReference>
<keyword evidence="5 6" id="KW-0968">Cytoplasmic vesicle</keyword>
<comment type="function">
    <text evidence="6">Clathrin is the major protein of the polyhedral coat of coated pits and vesicles.</text>
</comment>
<dbReference type="VEuPathDB" id="FungiDB:YALI0_E33253g"/>
<dbReference type="VEuPathDB" id="FungiDB:YALI1_E39385g"/>
<evidence type="ECO:0000256" key="4">
    <source>
        <dbReference type="ARBA" id="ARBA00023176"/>
    </source>
</evidence>
<feature type="region of interest" description="Disordered" evidence="8">
    <location>
        <begin position="160"/>
        <end position="193"/>
    </location>
</feature>
<dbReference type="GO" id="GO:0030130">
    <property type="term" value="C:clathrin coat of trans-Golgi network vesicle"/>
    <property type="evidence" value="ECO:0007669"/>
    <property type="project" value="InterPro"/>
</dbReference>
<keyword evidence="7" id="KW-0175">Coiled coil</keyword>
<reference evidence="10 12" key="2">
    <citation type="submission" date="2018-07" db="EMBL/GenBank/DDBJ databases">
        <title>Draft Genome Assemblies for Five Robust Yarrowia lipolytica Strains Exhibiting High Lipid Production and Pentose Sugar Utilization and Sugar Alcohol Secretion from Undetoxified Lignocellulosic Biomass Hydrolysates.</title>
        <authorList>
            <consortium name="DOE Joint Genome Institute"/>
            <person name="Walker C."/>
            <person name="Ryu S."/>
            <person name="Na H."/>
            <person name="Zane M."/>
            <person name="LaButti K."/>
            <person name="Lipzen A."/>
            <person name="Haridas S."/>
            <person name="Barry K."/>
            <person name="Grigoriev I.V."/>
            <person name="Quarterman J."/>
            <person name="Slininger P."/>
            <person name="Dien B."/>
            <person name="Trinh C.T."/>
        </authorList>
    </citation>
    <scope>NUCLEOTIDE SEQUENCE [LARGE SCALE GENOMIC DNA]</scope>
    <source>
        <strain evidence="10 12">YB392</strain>
    </source>
</reference>
<gene>
    <name evidence="10" type="ORF">B0I71DRAFT_135105</name>
    <name evidence="9" type="ORF">YALI1_E39385g</name>
</gene>
<dbReference type="SMR" id="A0A1H6PXJ3"/>
<dbReference type="EMBL" id="KZ859056">
    <property type="protein sequence ID" value="RDW23971.1"/>
    <property type="molecule type" value="Genomic_DNA"/>
</dbReference>
<evidence type="ECO:0000256" key="8">
    <source>
        <dbReference type="SAM" id="MobiDB-lite"/>
    </source>
</evidence>
<evidence type="ECO:0000313" key="9">
    <source>
        <dbReference type="EMBL" id="AOW06330.1"/>
    </source>
</evidence>
<evidence type="ECO:0000313" key="12">
    <source>
        <dbReference type="Proteomes" id="UP000256601"/>
    </source>
</evidence>
<dbReference type="OrthoDB" id="5512at2759"/>
<evidence type="ECO:0000256" key="7">
    <source>
        <dbReference type="SAM" id="Coils"/>
    </source>
</evidence>
<keyword evidence="3 6" id="KW-0472">Membrane</keyword>
<proteinExistence type="inferred from homology"/>
<dbReference type="GO" id="GO:0005198">
    <property type="term" value="F:structural molecule activity"/>
    <property type="evidence" value="ECO:0007669"/>
    <property type="project" value="InterPro"/>
</dbReference>
<feature type="compositionally biased region" description="Basic and acidic residues" evidence="8">
    <location>
        <begin position="25"/>
        <end position="36"/>
    </location>
</feature>
<protein>
    <recommendedName>
        <fullName evidence="6">Clathrin light chain</fullName>
    </recommendedName>
</protein>
<dbReference type="eggNOG" id="KOG4031">
    <property type="taxonomic scope" value="Eukaryota"/>
</dbReference>
<feature type="compositionally biased region" description="Basic and acidic residues" evidence="8">
    <location>
        <begin position="176"/>
        <end position="193"/>
    </location>
</feature>
<evidence type="ECO:0000256" key="2">
    <source>
        <dbReference type="ARBA" id="ARBA00005263"/>
    </source>
</evidence>
<feature type="coiled-coil region" evidence="7">
    <location>
        <begin position="105"/>
        <end position="147"/>
    </location>
</feature>
<comment type="subcellular location">
    <subcellularLocation>
        <location evidence="1 6">Cytoplasmic vesicle membrane</location>
        <topology evidence="1 6">Peripheral membrane protein</topology>
        <orientation evidence="1 6">Cytoplasmic side</orientation>
    </subcellularLocation>
    <subcellularLocation>
        <location evidence="6">Membrane</location>
        <location evidence="6">Coated pit</location>
        <topology evidence="6">Peripheral membrane protein</topology>
        <orientation evidence="6">Cytoplasmic side</orientation>
    </subcellularLocation>
    <text evidence="6">Cytoplasmic face of coated pits and vesicles.</text>
</comment>
<dbReference type="PANTHER" id="PTHR10639:SF7">
    <property type="entry name" value="CLATHRIN LIGHT CHAIN"/>
    <property type="match status" value="1"/>
</dbReference>
<dbReference type="AlphaFoldDB" id="A0A1H6PXJ3"/>
<dbReference type="InterPro" id="IPR000996">
    <property type="entry name" value="Clathrin_L-chain"/>
</dbReference>
<evidence type="ECO:0000256" key="5">
    <source>
        <dbReference type="ARBA" id="ARBA00023329"/>
    </source>
</evidence>
<name>A0A1H6PXJ3_YARLL</name>
<dbReference type="Proteomes" id="UP000256601">
    <property type="component" value="Unassembled WGS sequence"/>
</dbReference>
<reference evidence="9 11" key="1">
    <citation type="journal article" date="2016" name="PLoS ONE">
        <title>Sequence Assembly of Yarrowia lipolytica Strain W29/CLIB89 Shows Transposable Element Diversity.</title>
        <authorList>
            <person name="Magnan C."/>
            <person name="Yu J."/>
            <person name="Chang I."/>
            <person name="Jahn E."/>
            <person name="Kanomata Y."/>
            <person name="Wu J."/>
            <person name="Zeller M."/>
            <person name="Oakes M."/>
            <person name="Baldi P."/>
            <person name="Sandmeyer S."/>
        </authorList>
    </citation>
    <scope>NUCLEOTIDE SEQUENCE [LARGE SCALE GENOMIC DNA]</scope>
    <source>
        <strain evidence="9">CLIB89</strain>
        <strain evidence="11">CLIB89(W29)</strain>
    </source>
</reference>